<dbReference type="OrthoDB" id="271558at2"/>
<accession>A0A1G7LAV9</accession>
<dbReference type="Proteomes" id="UP000243333">
    <property type="component" value="Unassembled WGS sequence"/>
</dbReference>
<dbReference type="STRING" id="1123285.SAMN05660235_01682"/>
<dbReference type="EMBL" id="FNBU01000011">
    <property type="protein sequence ID" value="SDF46129.1"/>
    <property type="molecule type" value="Genomic_DNA"/>
</dbReference>
<dbReference type="AlphaFoldDB" id="A0A1G7LAV9"/>
<dbReference type="PANTHER" id="PTHR33531">
    <property type="entry name" value="RUBRERYTHRIN SUBFAMILY"/>
    <property type="match status" value="1"/>
</dbReference>
<feature type="domain" description="Rubrerythrin diiron-binding" evidence="1">
    <location>
        <begin position="112"/>
        <end position="162"/>
    </location>
</feature>
<evidence type="ECO:0000259" key="1">
    <source>
        <dbReference type="Pfam" id="PF02915"/>
    </source>
</evidence>
<protein>
    <submittedName>
        <fullName evidence="2">Rubrerythrin</fullName>
    </submittedName>
</protein>
<organism evidence="2 3">
    <name type="scientific">Sporolituus thermophilus DSM 23256</name>
    <dbReference type="NCBI Taxonomy" id="1123285"/>
    <lineage>
        <taxon>Bacteria</taxon>
        <taxon>Bacillati</taxon>
        <taxon>Bacillota</taxon>
        <taxon>Negativicutes</taxon>
        <taxon>Selenomonadales</taxon>
        <taxon>Sporomusaceae</taxon>
        <taxon>Sporolituus</taxon>
    </lineage>
</organism>
<dbReference type="RefSeq" id="WP_093689894.1">
    <property type="nucleotide sequence ID" value="NZ_FNBU01000011.1"/>
</dbReference>
<reference evidence="3" key="1">
    <citation type="submission" date="2016-10" db="EMBL/GenBank/DDBJ databases">
        <authorList>
            <person name="Varghese N."/>
            <person name="Submissions S."/>
        </authorList>
    </citation>
    <scope>NUCLEOTIDE SEQUENCE [LARGE SCALE GENOMIC DNA]</scope>
    <source>
        <strain evidence="3">DSM 23256</strain>
    </source>
</reference>
<sequence length="165" mass="19256">MNQNLFSDLEGLRIAMEIEDRGREFYRQAYEWAVKPEHKELFMFLMTEEKHHYATFAKLFETIQARKEAQSGDYLFDADTSRYLTVLAEGHVFPPTEKMHEKIAQLTTIEAILATALQAEKDSVLFYDELAANAKFDEAKNVFTTLKAEEKKHILKLREMIDAWA</sequence>
<dbReference type="GO" id="GO:0046872">
    <property type="term" value="F:metal ion binding"/>
    <property type="evidence" value="ECO:0007669"/>
    <property type="project" value="InterPro"/>
</dbReference>
<name>A0A1G7LAV9_9FIRM</name>
<feature type="domain" description="Rubrerythrin diiron-binding" evidence="1">
    <location>
        <begin position="11"/>
        <end position="59"/>
    </location>
</feature>
<evidence type="ECO:0000313" key="3">
    <source>
        <dbReference type="Proteomes" id="UP000243333"/>
    </source>
</evidence>
<gene>
    <name evidence="2" type="ORF">SAMN05660235_01682</name>
</gene>
<dbReference type="SUPFAM" id="SSF47240">
    <property type="entry name" value="Ferritin-like"/>
    <property type="match status" value="1"/>
</dbReference>
<dbReference type="GO" id="GO:0016491">
    <property type="term" value="F:oxidoreductase activity"/>
    <property type="evidence" value="ECO:0007669"/>
    <property type="project" value="InterPro"/>
</dbReference>
<dbReference type="InterPro" id="IPR012347">
    <property type="entry name" value="Ferritin-like"/>
</dbReference>
<dbReference type="InterPro" id="IPR003251">
    <property type="entry name" value="Rr_diiron-bd_dom"/>
</dbReference>
<evidence type="ECO:0000313" key="2">
    <source>
        <dbReference type="EMBL" id="SDF46129.1"/>
    </source>
</evidence>
<dbReference type="InterPro" id="IPR009078">
    <property type="entry name" value="Ferritin-like_SF"/>
</dbReference>
<keyword evidence="3" id="KW-1185">Reference proteome</keyword>
<dbReference type="Gene3D" id="1.20.1260.10">
    <property type="match status" value="1"/>
</dbReference>
<dbReference type="CDD" id="cd01045">
    <property type="entry name" value="Ferritin_like_AB"/>
    <property type="match status" value="1"/>
</dbReference>
<dbReference type="Pfam" id="PF02915">
    <property type="entry name" value="Rubrerythrin"/>
    <property type="match status" value="2"/>
</dbReference>
<proteinExistence type="predicted"/>
<dbReference type="PANTHER" id="PTHR33531:SF7">
    <property type="entry name" value="HYPOTHETICAL MEMBRANE PROTEIN, CONSERVED"/>
    <property type="match status" value="1"/>
</dbReference>